<dbReference type="RefSeq" id="WP_205159301.1">
    <property type="nucleotide sequence ID" value="NZ_JAFEUM010000006.1"/>
</dbReference>
<dbReference type="InterPro" id="IPR005467">
    <property type="entry name" value="His_kinase_dom"/>
</dbReference>
<keyword evidence="11" id="KW-0472">Membrane</keyword>
<dbReference type="InterPro" id="IPR003594">
    <property type="entry name" value="HATPase_dom"/>
</dbReference>
<reference evidence="15 16" key="1">
    <citation type="submission" date="2021-02" db="EMBL/GenBank/DDBJ databases">
        <authorList>
            <person name="Park J.-S."/>
        </authorList>
    </citation>
    <scope>NUCLEOTIDE SEQUENCE [LARGE SCALE GENOMIC DNA]</scope>
    <source>
        <strain evidence="15 16">188UL20-2</strain>
    </source>
</reference>
<dbReference type="InterPro" id="IPR004358">
    <property type="entry name" value="Sig_transdc_His_kin-like_C"/>
</dbReference>
<dbReference type="CDD" id="cd06225">
    <property type="entry name" value="HAMP"/>
    <property type="match status" value="1"/>
</dbReference>
<evidence type="ECO:0000256" key="7">
    <source>
        <dbReference type="ARBA" id="ARBA00022801"/>
    </source>
</evidence>
<dbReference type="SUPFAM" id="SSF47384">
    <property type="entry name" value="Homodimeric domain of signal transducing histidine kinase"/>
    <property type="match status" value="1"/>
</dbReference>
<dbReference type="Gene3D" id="1.10.287.130">
    <property type="match status" value="1"/>
</dbReference>
<dbReference type="InterPro" id="IPR036097">
    <property type="entry name" value="HisK_dim/P_sf"/>
</dbReference>
<comment type="catalytic activity">
    <reaction evidence="1">
        <text>ATP + protein L-histidine = ADP + protein N-phospho-L-histidine.</text>
        <dbReference type="EC" id="2.7.13.3"/>
    </reaction>
</comment>
<keyword evidence="10" id="KW-0175">Coiled coil</keyword>
<dbReference type="PRINTS" id="PR00344">
    <property type="entry name" value="BCTRLSENSOR"/>
</dbReference>
<dbReference type="PROSITE" id="PS50109">
    <property type="entry name" value="HIS_KIN"/>
    <property type="match status" value="1"/>
</dbReference>
<evidence type="ECO:0000256" key="11">
    <source>
        <dbReference type="SAM" id="Phobius"/>
    </source>
</evidence>
<evidence type="ECO:0000256" key="8">
    <source>
        <dbReference type="ARBA" id="ARBA00023012"/>
    </source>
</evidence>
<dbReference type="CDD" id="cd16922">
    <property type="entry name" value="HATPase_EvgS-ArcB-TorS-like"/>
    <property type="match status" value="1"/>
</dbReference>
<evidence type="ECO:0000256" key="10">
    <source>
        <dbReference type="SAM" id="Coils"/>
    </source>
</evidence>
<evidence type="ECO:0000256" key="3">
    <source>
        <dbReference type="ARBA" id="ARBA00012438"/>
    </source>
</evidence>
<comment type="subcellular location">
    <subcellularLocation>
        <location evidence="2">Membrane</location>
    </subcellularLocation>
</comment>
<dbReference type="Gene3D" id="6.10.340.10">
    <property type="match status" value="1"/>
</dbReference>
<dbReference type="PANTHER" id="PTHR45339:SF1">
    <property type="entry name" value="HYBRID SIGNAL TRANSDUCTION HISTIDINE KINASE J"/>
    <property type="match status" value="1"/>
</dbReference>
<evidence type="ECO:0000259" key="12">
    <source>
        <dbReference type="PROSITE" id="PS50109"/>
    </source>
</evidence>
<keyword evidence="11" id="KW-0812">Transmembrane</keyword>
<dbReference type="SUPFAM" id="SSF52172">
    <property type="entry name" value="CheY-like"/>
    <property type="match status" value="3"/>
</dbReference>
<keyword evidence="5" id="KW-0808">Transferase</keyword>
<dbReference type="Gene3D" id="3.30.565.10">
    <property type="entry name" value="Histidine kinase-like ATPase, C-terminal domain"/>
    <property type="match status" value="1"/>
</dbReference>
<dbReference type="Pfam" id="PF00072">
    <property type="entry name" value="Response_reg"/>
    <property type="match status" value="2"/>
</dbReference>
<protein>
    <recommendedName>
        <fullName evidence="3">histidine kinase</fullName>
        <ecNumber evidence="3">2.7.13.3</ecNumber>
    </recommendedName>
</protein>
<dbReference type="CDD" id="cd00156">
    <property type="entry name" value="REC"/>
    <property type="match status" value="1"/>
</dbReference>
<dbReference type="Pfam" id="PF00512">
    <property type="entry name" value="HisKA"/>
    <property type="match status" value="1"/>
</dbReference>
<evidence type="ECO:0000313" key="15">
    <source>
        <dbReference type="EMBL" id="MBM7037808.1"/>
    </source>
</evidence>
<dbReference type="SUPFAM" id="SSF55781">
    <property type="entry name" value="GAF domain-like"/>
    <property type="match status" value="1"/>
</dbReference>
<keyword evidence="16" id="KW-1185">Reference proteome</keyword>
<feature type="domain" description="HAMP" evidence="14">
    <location>
        <begin position="329"/>
        <end position="381"/>
    </location>
</feature>
<evidence type="ECO:0000256" key="5">
    <source>
        <dbReference type="ARBA" id="ARBA00022679"/>
    </source>
</evidence>
<dbReference type="PROSITE" id="PS50110">
    <property type="entry name" value="RESPONSE_REGULATORY"/>
    <property type="match status" value="2"/>
</dbReference>
<evidence type="ECO:0000256" key="2">
    <source>
        <dbReference type="ARBA" id="ARBA00004370"/>
    </source>
</evidence>
<dbReference type="SMART" id="SM00304">
    <property type="entry name" value="HAMP"/>
    <property type="match status" value="1"/>
</dbReference>
<dbReference type="Pfam" id="PF13185">
    <property type="entry name" value="GAF_2"/>
    <property type="match status" value="1"/>
</dbReference>
<keyword evidence="8" id="KW-0902">Two-component regulatory system</keyword>
<keyword evidence="6" id="KW-0418">Kinase</keyword>
<dbReference type="Gene3D" id="3.30.450.40">
    <property type="match status" value="1"/>
</dbReference>
<proteinExistence type="predicted"/>
<name>A0ABS2HNM7_9VIBR</name>
<dbReference type="Pfam" id="PF02518">
    <property type="entry name" value="HATPase_c"/>
    <property type="match status" value="1"/>
</dbReference>
<keyword evidence="4 9" id="KW-0597">Phosphoprotein</keyword>
<accession>A0ABS2HNM7</accession>
<dbReference type="SMART" id="SM00448">
    <property type="entry name" value="REC"/>
    <property type="match status" value="2"/>
</dbReference>
<dbReference type="InterPro" id="IPR003660">
    <property type="entry name" value="HAMP_dom"/>
</dbReference>
<feature type="domain" description="Histidine kinase" evidence="12">
    <location>
        <begin position="617"/>
        <end position="836"/>
    </location>
</feature>
<dbReference type="SUPFAM" id="SSF55874">
    <property type="entry name" value="ATPase domain of HSP90 chaperone/DNA topoisomerase II/histidine kinase"/>
    <property type="match status" value="1"/>
</dbReference>
<evidence type="ECO:0000256" key="9">
    <source>
        <dbReference type="PROSITE-ProRule" id="PRU00169"/>
    </source>
</evidence>
<dbReference type="InterPro" id="IPR036890">
    <property type="entry name" value="HATPase_C_sf"/>
</dbReference>
<dbReference type="InterPro" id="IPR003661">
    <property type="entry name" value="HisK_dim/P_dom"/>
</dbReference>
<dbReference type="SUPFAM" id="SSF158472">
    <property type="entry name" value="HAMP domain-like"/>
    <property type="match status" value="1"/>
</dbReference>
<dbReference type="SMART" id="SM00388">
    <property type="entry name" value="HisKA"/>
    <property type="match status" value="1"/>
</dbReference>
<dbReference type="InterPro" id="IPR029016">
    <property type="entry name" value="GAF-like_dom_sf"/>
</dbReference>
<dbReference type="InterPro" id="IPR011006">
    <property type="entry name" value="CheY-like_superfamily"/>
</dbReference>
<dbReference type="EMBL" id="JAFEUM010000006">
    <property type="protein sequence ID" value="MBM7037808.1"/>
    <property type="molecule type" value="Genomic_DNA"/>
</dbReference>
<evidence type="ECO:0000256" key="4">
    <source>
        <dbReference type="ARBA" id="ARBA00022553"/>
    </source>
</evidence>
<dbReference type="CDD" id="cd17546">
    <property type="entry name" value="REC_hyHK_CKI1_RcsC-like"/>
    <property type="match status" value="1"/>
</dbReference>
<dbReference type="Pfam" id="PF00672">
    <property type="entry name" value="HAMP"/>
    <property type="match status" value="1"/>
</dbReference>
<dbReference type="Proteomes" id="UP000809621">
    <property type="component" value="Unassembled WGS sequence"/>
</dbReference>
<evidence type="ECO:0000259" key="14">
    <source>
        <dbReference type="PROSITE" id="PS50885"/>
    </source>
</evidence>
<dbReference type="CDD" id="cd00082">
    <property type="entry name" value="HisKA"/>
    <property type="match status" value="1"/>
</dbReference>
<dbReference type="SMART" id="SM00065">
    <property type="entry name" value="GAF"/>
    <property type="match status" value="1"/>
</dbReference>
<evidence type="ECO:0000256" key="6">
    <source>
        <dbReference type="ARBA" id="ARBA00022777"/>
    </source>
</evidence>
<gene>
    <name evidence="15" type="ORF">JQC93_15470</name>
</gene>
<feature type="modified residue" description="4-aspartylphosphate" evidence="9">
    <location>
        <position position="1048"/>
    </location>
</feature>
<feature type="transmembrane region" description="Helical" evidence="11">
    <location>
        <begin position="6"/>
        <end position="29"/>
    </location>
</feature>
<dbReference type="PANTHER" id="PTHR45339">
    <property type="entry name" value="HYBRID SIGNAL TRANSDUCTION HISTIDINE KINASE J"/>
    <property type="match status" value="1"/>
</dbReference>
<keyword evidence="11" id="KW-1133">Transmembrane helix</keyword>
<feature type="domain" description="Response regulatory" evidence="13">
    <location>
        <begin position="999"/>
        <end position="1114"/>
    </location>
</feature>
<feature type="coiled-coil region" evidence="10">
    <location>
        <begin position="548"/>
        <end position="607"/>
    </location>
</feature>
<dbReference type="Gene3D" id="3.40.50.2300">
    <property type="match status" value="3"/>
</dbReference>
<evidence type="ECO:0000313" key="16">
    <source>
        <dbReference type="Proteomes" id="UP000809621"/>
    </source>
</evidence>
<dbReference type="InterPro" id="IPR003018">
    <property type="entry name" value="GAF"/>
</dbReference>
<feature type="domain" description="Response regulatory" evidence="13">
    <location>
        <begin position="1158"/>
        <end position="1275"/>
    </location>
</feature>
<evidence type="ECO:0000256" key="1">
    <source>
        <dbReference type="ARBA" id="ARBA00000085"/>
    </source>
</evidence>
<dbReference type="SMART" id="SM00387">
    <property type="entry name" value="HATPase_c"/>
    <property type="match status" value="1"/>
</dbReference>
<sequence>MKQIRAYFLVSFIIIGAIPMLILSGLNIVSTYYNSEHNATQLLMLQAKEKAQNIESLLDNKRNQLSEFSRYGPLLDVLESSLYLPENETANDITFSHLAPRIDSFVIEKDVHDILIINRNGDIVYSAQDDNVMGENIDDPLFKGSSLKRSVQNALQLLDPEVTPFELYTPTGEYSSFVIVPVISNTTRLGVVALRLSHQGIEEVVQRFYGFASGEVELARRIDRKQAISVAELPGADLNAFEYTFDLTTEQSLMNKALSGTSNIGTGIDYRGNKVYAAWRYIPSMDLGIVAKADVEEAQADTFSLLKMASSILILFIVVIIGVGRFLGNQISRPIQALSNGAKKVEQGDYGHRVSVVADNELKTLANSFNSMMEWMEEATLQAQLHAQNQKLHLELADLSTQHSTTQSQSKVILKFFTRYLRCEIGAFYSCRQQNNQWQLYASIGTKSNTLQQYLEPGDGMVGEVILAQQPRIIQLGKNSQAPTLSTGTQSAQASEVLIFPVIYQGKTVHILEFAGTNGFSQDDIELLESFSERIALTILSTANNEGVAELLAETQAQSEELQVQQDELKEINDSLAKQGRDLHEQSKKLIAQKEEIELKAAQLEESGRYKSQFLANMSHELRTPLNSMLILSKSLADNEEGLLPDEDVEAASIIHQSGAHLLLLINDILDLSKIESGKMDVRISAFECHELKDRLFNHFNHMAEDKNLDYSVHISDTVAPVLVQDFQRVLQVATNLIGNAIKFTEEGSVKVELEQDGGQLFLSVEDTGCGIDATQLNSVFEAFTQADGSLDRRHSGSGLGLTISKQLATLLDGELTVQSRLNHGSRFVLSVPLGELSDCLPLSSEKMAVNTMAISSTSSYTTNDNVVVDTDQSLQSLLPIESEDSHSIEFLVLSEDEILASQLTRRCLEKGFNVSGVQTVNQALQWVSEQTVDAVIVDNMVPGRVDKNIAYSLKAASMNANLNVHLLSDETIEHQTDVLKQLGTHLVGATDSSITAATVLVVEDSLSGFAATKRLLKDLPLELRHVASAELAFEVIEQESMDLLLLDLGLPGMSGFEFLTAALEQNISLPQIMVYTGRDLSESELDILNKFTDKVIIKSGLSMQRLLEEVELFVDSYQHASRSMNKTEQPLALVPTTESHLGIHDLGDIAERLKDKQLLLVDDDVRNTFSLAKVLRTKGLIAHIASNGADALEQISTNPEIDLVLLDIMMPVMDGYEVLHQVRNVMKNNDIPIIALTASGMPDVREKCLQAGANNYVMKPIIDMDNFVELLAQYLHVGE</sequence>
<dbReference type="PROSITE" id="PS50885">
    <property type="entry name" value="HAMP"/>
    <property type="match status" value="1"/>
</dbReference>
<dbReference type="EC" id="2.7.13.3" evidence="3"/>
<keyword evidence="7" id="KW-0378">Hydrolase</keyword>
<feature type="modified residue" description="4-aspartylphosphate" evidence="9">
    <location>
        <position position="1208"/>
    </location>
</feature>
<evidence type="ECO:0000259" key="13">
    <source>
        <dbReference type="PROSITE" id="PS50110"/>
    </source>
</evidence>
<organism evidence="15 16">
    <name type="scientific">Vibrio ulleungensis</name>
    <dbReference type="NCBI Taxonomy" id="2807619"/>
    <lineage>
        <taxon>Bacteria</taxon>
        <taxon>Pseudomonadati</taxon>
        <taxon>Pseudomonadota</taxon>
        <taxon>Gammaproteobacteria</taxon>
        <taxon>Vibrionales</taxon>
        <taxon>Vibrionaceae</taxon>
        <taxon>Vibrio</taxon>
    </lineage>
</organism>
<dbReference type="InterPro" id="IPR001789">
    <property type="entry name" value="Sig_transdc_resp-reg_receiver"/>
</dbReference>
<comment type="caution">
    <text evidence="15">The sequence shown here is derived from an EMBL/GenBank/DDBJ whole genome shotgun (WGS) entry which is preliminary data.</text>
</comment>